<protein>
    <submittedName>
        <fullName evidence="3">Similar to Saccharomyces cerevisiae YDR495C VPS3 Component of CORVET tethering complex</fullName>
    </submittedName>
</protein>
<evidence type="ECO:0000313" key="4">
    <source>
        <dbReference type="Proteomes" id="UP000644660"/>
    </source>
</evidence>
<reference evidence="3 4" key="1">
    <citation type="submission" date="2020-05" db="EMBL/GenBank/DDBJ databases">
        <authorList>
            <person name="Casaregola S."/>
            <person name="Devillers H."/>
            <person name="Grondin C."/>
        </authorList>
    </citation>
    <scope>NUCLEOTIDE SEQUENCE [LARGE SCALE GENOMIC DNA]</scope>
    <source>
        <strain evidence="3 4">CLIB 1767</strain>
    </source>
</reference>
<keyword evidence="1" id="KW-0175">Coiled coil</keyword>
<dbReference type="InterPro" id="IPR032914">
    <property type="entry name" value="Vam6/VPS39/TRAP1"/>
</dbReference>
<proteinExistence type="predicted"/>
<dbReference type="GO" id="GO:0006914">
    <property type="term" value="P:autophagy"/>
    <property type="evidence" value="ECO:0007669"/>
    <property type="project" value="TreeGrafter"/>
</dbReference>
<sequence length="956" mass="112085">MSIEKSDQKEADQEQEKQENASTLIHNMSGPWYNFPIISNLPDDIEISVIESYDEHVYIGTTSGEIIHFFEIEFGNYLLVSRTNFDDSINKRHPAVNKIIILPKIEKACILSDSEVILFLLPEMAPAPNVERLRGINDIVLKDYPKRNDNKFKNKYELLLFRDDNIANLVITESEFKQNTIFDYKFIQSGKCHDSMVMSAKLNNYELLNLKYNQVIPLFRISELSDEKDEVELKPIIRHFNNDSFLVCSGGASYNDNAMILVVNHHGDITGMAMELEHYPIDLIVSYPYLLVQYKDDQIQIYKFSDDKKLAIQKIEIPNSRLRLFKTHNTFKPCILPNSKDAEVYSNLQKKMVDKLMMVPIGKNLNSTTFDLKYKKQELEAICDISSSILIGDSSSIYSFIPTPLFLTIENFEISQIDLILDYLKNCEELNLKSKISSFERKYLNLLNLLLNMLHCDKIDTHLVDLWGDHIKSIDIRLFLDLLGFDTYGKPCIYNGLKSIYENLKSLNLRNKTENTSDEFIKFFEIIKKRLNNLIERQRNSIQDFENIIITIDILLFRIIYLDGDQQNTKFNINEYSKLSHNEIIRIVKEDIIPNNTSYNKLLIQIYEQKKLFADALSIMRSNVNSKDRTSIELFFMFIKSHIMELSKVYHSTELMNDLAMILENLSIIDHKEDFHNVVRETLDIIKEVKTDVHVLLQAVEMFENGIFIKVIILEEIRLGKDEMGSAEDNEFLVRYYIEKMHSDILTSNLWSTFKSFQIEYRKDHNYNKLTINEYLLTKIKFDSSCNLFLKMFEKILRIIENIPSTLVLLKSEITKFDEDHILFILFFFSKIYYDTINEEEKLNILIENNAFLEIQTLVNPKNIVRLFDRYCKELDDIDLAIELLKRNKRILEENTENYITILESIPKNSTFYKSGPLILSFLISKQTKLEELEMKKSLLKNEVSIYNDILKKLDT</sequence>
<dbReference type="OrthoDB" id="5325112at2759"/>
<dbReference type="GeneID" id="64856581"/>
<dbReference type="GO" id="GO:0034058">
    <property type="term" value="P:endosomal vesicle fusion"/>
    <property type="evidence" value="ECO:0007669"/>
    <property type="project" value="TreeGrafter"/>
</dbReference>
<evidence type="ECO:0000259" key="2">
    <source>
        <dbReference type="PROSITE" id="PS50219"/>
    </source>
</evidence>
<keyword evidence="4" id="KW-1185">Reference proteome</keyword>
<comment type="caution">
    <text evidence="3">The sequence shown here is derived from an EMBL/GenBank/DDBJ whole genome shotgun (WGS) entry which is preliminary data.</text>
</comment>
<feature type="domain" description="CNH" evidence="2">
    <location>
        <begin position="44"/>
        <end position="330"/>
    </location>
</feature>
<organism evidence="3 4">
    <name type="scientific">Maudiozyma barnettii</name>
    <dbReference type="NCBI Taxonomy" id="61262"/>
    <lineage>
        <taxon>Eukaryota</taxon>
        <taxon>Fungi</taxon>
        <taxon>Dikarya</taxon>
        <taxon>Ascomycota</taxon>
        <taxon>Saccharomycotina</taxon>
        <taxon>Saccharomycetes</taxon>
        <taxon>Saccharomycetales</taxon>
        <taxon>Saccharomycetaceae</taxon>
        <taxon>Maudiozyma</taxon>
    </lineage>
</organism>
<dbReference type="GO" id="GO:0000329">
    <property type="term" value="C:fungal-type vacuole membrane"/>
    <property type="evidence" value="ECO:0007669"/>
    <property type="project" value="TreeGrafter"/>
</dbReference>
<evidence type="ECO:0000313" key="3">
    <source>
        <dbReference type="EMBL" id="CAB4253590.1"/>
    </source>
</evidence>
<evidence type="ECO:0000256" key="1">
    <source>
        <dbReference type="SAM" id="Coils"/>
    </source>
</evidence>
<gene>
    <name evidence="3" type="ORF">KABA2_03S01408</name>
</gene>
<dbReference type="InterPro" id="IPR001180">
    <property type="entry name" value="CNH_dom"/>
</dbReference>
<dbReference type="EMBL" id="CAEFZW010000003">
    <property type="protein sequence ID" value="CAB4253590.1"/>
    <property type="molecule type" value="Genomic_DNA"/>
</dbReference>
<dbReference type="AlphaFoldDB" id="A0A8H2VDP3"/>
<dbReference type="PROSITE" id="PS50219">
    <property type="entry name" value="CNH"/>
    <property type="match status" value="1"/>
</dbReference>
<dbReference type="Proteomes" id="UP000644660">
    <property type="component" value="Unassembled WGS sequence"/>
</dbReference>
<dbReference type="RefSeq" id="XP_041405461.1">
    <property type="nucleotide sequence ID" value="XM_041549527.1"/>
</dbReference>
<dbReference type="PANTHER" id="PTHR12894">
    <property type="entry name" value="CNH DOMAIN CONTAINING"/>
    <property type="match status" value="1"/>
</dbReference>
<accession>A0A8H2VDP3</accession>
<name>A0A8H2VDP3_9SACH</name>
<feature type="coiled-coil region" evidence="1">
    <location>
        <begin position="923"/>
        <end position="950"/>
    </location>
</feature>
<dbReference type="PANTHER" id="PTHR12894:SF28">
    <property type="entry name" value="VACUOLAR PROTEIN SORTING-ASSOCIATED PROTEIN 3"/>
    <property type="match status" value="1"/>
</dbReference>